<protein>
    <submittedName>
        <fullName evidence="2">Uncharacterized protein</fullName>
    </submittedName>
</protein>
<gene>
    <name evidence="2" type="ORF">EAS62_15490</name>
</gene>
<evidence type="ECO:0000256" key="1">
    <source>
        <dbReference type="SAM" id="MobiDB-lite"/>
    </source>
</evidence>
<evidence type="ECO:0000313" key="3">
    <source>
        <dbReference type="Proteomes" id="UP000289946"/>
    </source>
</evidence>
<feature type="region of interest" description="Disordered" evidence="1">
    <location>
        <begin position="54"/>
        <end position="117"/>
    </location>
</feature>
<accession>A0ABY0DNN2</accession>
<keyword evidence="3" id="KW-1185">Reference proteome</keyword>
<sequence length="117" mass="12799">MAGGDSCGGCGFGHGDFSPSSLRAQRSNPESFRGGSLDCFAALAMTEYVVRSEPRNNSVARMERSAIRESRRWHESGISLRSIRATKVPTPASARHTPDNPYSPFLRRHRTSRGCTA</sequence>
<dbReference type="Proteomes" id="UP000289946">
    <property type="component" value="Unassembled WGS sequence"/>
</dbReference>
<evidence type="ECO:0000313" key="2">
    <source>
        <dbReference type="EMBL" id="RXG94943.1"/>
    </source>
</evidence>
<dbReference type="EMBL" id="RDRA01000008">
    <property type="protein sequence ID" value="RXG94943.1"/>
    <property type="molecule type" value="Genomic_DNA"/>
</dbReference>
<comment type="caution">
    <text evidence="2">The sequence shown here is derived from an EMBL/GenBank/DDBJ whole genome shotgun (WGS) entry which is preliminary data.</text>
</comment>
<organism evidence="2 3">
    <name type="scientific">Bradyrhizobium zhanjiangense</name>
    <dbReference type="NCBI Taxonomy" id="1325107"/>
    <lineage>
        <taxon>Bacteria</taxon>
        <taxon>Pseudomonadati</taxon>
        <taxon>Pseudomonadota</taxon>
        <taxon>Alphaproteobacteria</taxon>
        <taxon>Hyphomicrobiales</taxon>
        <taxon>Nitrobacteraceae</taxon>
        <taxon>Bradyrhizobium</taxon>
    </lineage>
</organism>
<reference evidence="2 3" key="1">
    <citation type="submission" date="2018-10" db="EMBL/GenBank/DDBJ databases">
        <title>Bradyrhizobium sp. nov., isolated from effective nodules of peanut in China.</title>
        <authorList>
            <person name="Li Y."/>
        </authorList>
    </citation>
    <scope>NUCLEOTIDE SEQUENCE [LARGE SCALE GENOMIC DNA]</scope>
    <source>
        <strain evidence="2 3">CCBAU 51781</strain>
    </source>
</reference>
<name>A0ABY0DNN2_9BRAD</name>
<proteinExistence type="predicted"/>
<feature type="compositionally biased region" description="Basic residues" evidence="1">
    <location>
        <begin position="106"/>
        <end position="117"/>
    </location>
</feature>
<feature type="compositionally biased region" description="Basic and acidic residues" evidence="1">
    <location>
        <begin position="61"/>
        <end position="75"/>
    </location>
</feature>